<gene>
    <name evidence="1" type="primary">cmr3</name>
    <name evidence="1" type="ORF">GCM10008906_22610</name>
</gene>
<dbReference type="NCBIfam" id="TIGR01888">
    <property type="entry name" value="cas_cmr3"/>
    <property type="match status" value="1"/>
</dbReference>
<dbReference type="Proteomes" id="UP001501510">
    <property type="component" value="Unassembled WGS sequence"/>
</dbReference>
<keyword evidence="2" id="KW-1185">Reference proteome</keyword>
<dbReference type="Pfam" id="PF09700">
    <property type="entry name" value="Cas_Cmr3"/>
    <property type="match status" value="1"/>
</dbReference>
<dbReference type="InterPro" id="IPR010165">
    <property type="entry name" value="CRISPR-Cmr3_IIIB"/>
</dbReference>
<dbReference type="EMBL" id="BAAACG010000010">
    <property type="protein sequence ID" value="GAA0741465.1"/>
    <property type="molecule type" value="Genomic_DNA"/>
</dbReference>
<proteinExistence type="predicted"/>
<name>A0ABP3US07_9CLOT</name>
<evidence type="ECO:0000313" key="2">
    <source>
        <dbReference type="Proteomes" id="UP001501510"/>
    </source>
</evidence>
<accession>A0ABP3US07</accession>
<sequence length="352" mass="41019">MKTKIAKSIKIIPNDGLFFGERKSFDAGESNWINSRNMPYPSVFYGAIFAILYSENPDKIKKEVDTQKTDEDLYKFLEENLEIKDIYICKDGERIIKIPLDIYLDKNCKQIMYGAFGKNPLADLDELEYLLFPPQSNKVLSNDNNFYMYKYQLYKYENKYKDNIEIIKDTNIFKRREKIGIQLNKNGTAEEGKLYRINYSYFKDENYYFQVDFNIKADITIPKKGFMKLGGEGKTCVYEVKNREIKNKETIPKGNYKIVLTSPAILQNNLLSTWKPDFGQDVEVKGAVIRGKEYIGGFDQRKGKEKEKAIKIGVPEGSVFKVEVNKNIDKLEMKNGYHAFKGFNKFIIVKEK</sequence>
<comment type="caution">
    <text evidence="1">The sequence shown here is derived from an EMBL/GenBank/DDBJ whole genome shotgun (WGS) entry which is preliminary data.</text>
</comment>
<reference evidence="2" key="1">
    <citation type="journal article" date="2019" name="Int. J. Syst. Evol. Microbiol.">
        <title>The Global Catalogue of Microorganisms (GCM) 10K type strain sequencing project: providing services to taxonomists for standard genome sequencing and annotation.</title>
        <authorList>
            <consortium name="The Broad Institute Genomics Platform"/>
            <consortium name="The Broad Institute Genome Sequencing Center for Infectious Disease"/>
            <person name="Wu L."/>
            <person name="Ma J."/>
        </authorList>
    </citation>
    <scope>NUCLEOTIDE SEQUENCE [LARGE SCALE GENOMIC DNA]</scope>
    <source>
        <strain evidence="2">JCM 1407</strain>
    </source>
</reference>
<dbReference type="InterPro" id="IPR019117">
    <property type="entry name" value="CRISPR-assoc_protein_Cmr3"/>
</dbReference>
<organism evidence="1 2">
    <name type="scientific">Clostridium oceanicum</name>
    <dbReference type="NCBI Taxonomy" id="1543"/>
    <lineage>
        <taxon>Bacteria</taxon>
        <taxon>Bacillati</taxon>
        <taxon>Bacillota</taxon>
        <taxon>Clostridia</taxon>
        <taxon>Eubacteriales</taxon>
        <taxon>Clostridiaceae</taxon>
        <taxon>Clostridium</taxon>
    </lineage>
</organism>
<evidence type="ECO:0000313" key="1">
    <source>
        <dbReference type="EMBL" id="GAA0741465.1"/>
    </source>
</evidence>
<dbReference type="Gene3D" id="3.30.70.2940">
    <property type="match status" value="1"/>
</dbReference>
<protein>
    <submittedName>
        <fullName evidence="1">Type III-B CRISPR module-associated protein Cmr3</fullName>
    </submittedName>
</protein>
<dbReference type="Gene3D" id="2.60.40.4350">
    <property type="match status" value="1"/>
</dbReference>
<dbReference type="RefSeq" id="WP_343761695.1">
    <property type="nucleotide sequence ID" value="NZ_BAAACG010000010.1"/>
</dbReference>